<accession>Q6KDC3</accession>
<dbReference type="AlphaFoldDB" id="Q6KDC3"/>
<reference evidence="1" key="1">
    <citation type="journal article" date="2004" name="J. Bacteriol.">
        <title>Analysis of the genome structure of the nonpathogenic probiotic Escherichia coli strain Nissle 1917.</title>
        <authorList>
            <person name="Grozdanov L."/>
            <person name="Raasch C."/>
            <person name="Schulze J."/>
            <person name="Sonnenborn U."/>
            <person name="Gottschalk G."/>
            <person name="Hacker J."/>
            <person name="Dobrindt U."/>
        </authorList>
    </citation>
    <scope>NUCLEOTIDE SEQUENCE</scope>
    <source>
        <strain evidence="1">Nissle 1917</strain>
    </source>
</reference>
<protein>
    <submittedName>
        <fullName evidence="1">Uncharacterized protein</fullName>
    </submittedName>
</protein>
<evidence type="ECO:0000313" key="1">
    <source>
        <dbReference type="EMBL" id="CAE55693.1"/>
    </source>
</evidence>
<name>Q6KDC3_ECOLX</name>
<evidence type="ECO:0000313" key="3">
    <source>
        <dbReference type="Proteomes" id="UP000254181"/>
    </source>
</evidence>
<dbReference type="EMBL" id="UGEM01000004">
    <property type="protein sequence ID" value="STP20884.1"/>
    <property type="molecule type" value="Genomic_DNA"/>
</dbReference>
<evidence type="ECO:0000313" key="2">
    <source>
        <dbReference type="EMBL" id="STP20884.1"/>
    </source>
</evidence>
<dbReference type="EMBL" id="AJ586887">
    <property type="protein sequence ID" value="CAE55693.1"/>
    <property type="molecule type" value="Genomic_DNA"/>
</dbReference>
<reference evidence="2 3" key="2">
    <citation type="submission" date="2018-06" db="EMBL/GenBank/DDBJ databases">
        <authorList>
            <consortium name="Pathogen Informatics"/>
            <person name="Doyle S."/>
        </authorList>
    </citation>
    <scope>NUCLEOTIDE SEQUENCE [LARGE SCALE GENOMIC DNA]</scope>
    <source>
        <strain evidence="2 3">NCTC9075</strain>
    </source>
</reference>
<gene>
    <name evidence="2" type="ORF">NCTC9075_04351</name>
</gene>
<proteinExistence type="predicted"/>
<sequence length="78" mass="9054">MLQAQMVLDQVISLVTTHWQQDVSEAYVGTSFVQAHRQYFLAGAIDRPPVWPEVHLHVLLLHRLHCDHARQPVFPDIF</sequence>
<dbReference type="Proteomes" id="UP000254181">
    <property type="component" value="Unassembled WGS sequence"/>
</dbReference>
<organism evidence="1">
    <name type="scientific">Escherichia coli</name>
    <dbReference type="NCBI Taxonomy" id="562"/>
    <lineage>
        <taxon>Bacteria</taxon>
        <taxon>Pseudomonadati</taxon>
        <taxon>Pseudomonadota</taxon>
        <taxon>Gammaproteobacteria</taxon>
        <taxon>Enterobacterales</taxon>
        <taxon>Enterobacteriaceae</taxon>
        <taxon>Escherichia</taxon>
    </lineage>
</organism>